<accession>A0ABW3QH97</accession>
<comment type="caution">
    <text evidence="1">The sequence shown here is derived from an EMBL/GenBank/DDBJ whole genome shotgun (WGS) entry which is preliminary data.</text>
</comment>
<evidence type="ECO:0000313" key="1">
    <source>
        <dbReference type="EMBL" id="MFD1131331.1"/>
    </source>
</evidence>
<dbReference type="EMBL" id="JBHTKX010000008">
    <property type="protein sequence ID" value="MFD1131331.1"/>
    <property type="molecule type" value="Genomic_DNA"/>
</dbReference>
<organism evidence="1 2">
    <name type="scientific">Paenibacillus provencensis</name>
    <dbReference type="NCBI Taxonomy" id="441151"/>
    <lineage>
        <taxon>Bacteria</taxon>
        <taxon>Bacillati</taxon>
        <taxon>Bacillota</taxon>
        <taxon>Bacilli</taxon>
        <taxon>Bacillales</taxon>
        <taxon>Paenibacillaceae</taxon>
        <taxon>Paenibacillus</taxon>
    </lineage>
</organism>
<gene>
    <name evidence="1" type="ORF">ACFQ3J_24730</name>
</gene>
<reference evidence="2" key="1">
    <citation type="journal article" date="2019" name="Int. J. Syst. Evol. Microbiol.">
        <title>The Global Catalogue of Microorganisms (GCM) 10K type strain sequencing project: providing services to taxonomists for standard genome sequencing and annotation.</title>
        <authorList>
            <consortium name="The Broad Institute Genomics Platform"/>
            <consortium name="The Broad Institute Genome Sequencing Center for Infectious Disease"/>
            <person name="Wu L."/>
            <person name="Ma J."/>
        </authorList>
    </citation>
    <scope>NUCLEOTIDE SEQUENCE [LARGE SCALE GENOMIC DNA]</scope>
    <source>
        <strain evidence="2">CCUG 53519</strain>
    </source>
</reference>
<sequence>MTSIIGDYNNRQEELKKTLELMLEHFEMLPDAPYQVFRIEAEIRDYELRKERLNRKFSYLSCNLCKQPIYDEDTPVTLGSNGHFQICPRCIKTINQVKGTTELEEQFGITSPGTLKQDCNGPLQPLQEVGLVRKSEKCWLVHEIVGVIFYRVGRKKHNVMNSWIDELINQLEVLRKQKKLLEDLRPFPESHSQLFSLEAQIQDLQTKVDRVQGGRLPYRCSQCGVWLKELGKPTFFGTYTICSKCKEIVTNVMTTSEAEKKHGLPLGTIRRDNARGLFDRYKESGLFRLSGNIWLLHDVVVLDKYKELKSAESSHSPKNDISADLLQRSASIFNRLNK</sequence>
<keyword evidence="2" id="KW-1185">Reference proteome</keyword>
<dbReference type="Proteomes" id="UP001597169">
    <property type="component" value="Unassembled WGS sequence"/>
</dbReference>
<protein>
    <submittedName>
        <fullName evidence="1">Uncharacterized protein</fullName>
    </submittedName>
</protein>
<name>A0ABW3QH97_9BACL</name>
<proteinExistence type="predicted"/>
<evidence type="ECO:0000313" key="2">
    <source>
        <dbReference type="Proteomes" id="UP001597169"/>
    </source>
</evidence>
<dbReference type="RefSeq" id="WP_090727534.1">
    <property type="nucleotide sequence ID" value="NZ_JBHTKX010000008.1"/>
</dbReference>